<dbReference type="RefSeq" id="XP_005827126.1">
    <property type="nucleotide sequence ID" value="XM_005827069.1"/>
</dbReference>
<dbReference type="EMBL" id="JH993034">
    <property type="protein sequence ID" value="EKX40146.1"/>
    <property type="molecule type" value="Genomic_DNA"/>
</dbReference>
<dbReference type="GeneID" id="17296817"/>
<evidence type="ECO:0000313" key="4">
    <source>
        <dbReference type="Proteomes" id="UP000011087"/>
    </source>
</evidence>
<dbReference type="Gene3D" id="2.60.120.10">
    <property type="entry name" value="Jelly Rolls"/>
    <property type="match status" value="1"/>
</dbReference>
<feature type="domain" description="Cyclic nucleotide-binding" evidence="1">
    <location>
        <begin position="1"/>
        <end position="35"/>
    </location>
</feature>
<dbReference type="PaxDb" id="55529-EKX40146"/>
<dbReference type="HOGENOM" id="CLU_1869064_0_0_1"/>
<dbReference type="InterPro" id="IPR000595">
    <property type="entry name" value="cNMP-bd_dom"/>
</dbReference>
<evidence type="ECO:0000259" key="1">
    <source>
        <dbReference type="PROSITE" id="PS50042"/>
    </source>
</evidence>
<reference evidence="4" key="2">
    <citation type="submission" date="2012-11" db="EMBL/GenBank/DDBJ databases">
        <authorList>
            <person name="Kuo A."/>
            <person name="Curtis B.A."/>
            <person name="Tanifuji G."/>
            <person name="Burki F."/>
            <person name="Gruber A."/>
            <person name="Irimia M."/>
            <person name="Maruyama S."/>
            <person name="Arias M.C."/>
            <person name="Ball S.G."/>
            <person name="Gile G.H."/>
            <person name="Hirakawa Y."/>
            <person name="Hopkins J.F."/>
            <person name="Rensing S.A."/>
            <person name="Schmutz J."/>
            <person name="Symeonidi A."/>
            <person name="Elias M."/>
            <person name="Eveleigh R.J."/>
            <person name="Herman E.K."/>
            <person name="Klute M.J."/>
            <person name="Nakayama T."/>
            <person name="Obornik M."/>
            <person name="Reyes-Prieto A."/>
            <person name="Armbrust E.V."/>
            <person name="Aves S.J."/>
            <person name="Beiko R.G."/>
            <person name="Coutinho P."/>
            <person name="Dacks J.B."/>
            <person name="Durnford D.G."/>
            <person name="Fast N.M."/>
            <person name="Green B.R."/>
            <person name="Grisdale C."/>
            <person name="Hempe F."/>
            <person name="Henrissat B."/>
            <person name="Hoppner M.P."/>
            <person name="Ishida K.-I."/>
            <person name="Kim E."/>
            <person name="Koreny L."/>
            <person name="Kroth P.G."/>
            <person name="Liu Y."/>
            <person name="Malik S.-B."/>
            <person name="Maier U.G."/>
            <person name="McRose D."/>
            <person name="Mock T."/>
            <person name="Neilson J.A."/>
            <person name="Onodera N.T."/>
            <person name="Poole A.M."/>
            <person name="Pritham E.J."/>
            <person name="Richards T.A."/>
            <person name="Rocap G."/>
            <person name="Roy S.W."/>
            <person name="Sarai C."/>
            <person name="Schaack S."/>
            <person name="Shirato S."/>
            <person name="Slamovits C.H."/>
            <person name="Spencer D.F."/>
            <person name="Suzuki S."/>
            <person name="Worden A.Z."/>
            <person name="Zauner S."/>
            <person name="Barry K."/>
            <person name="Bell C."/>
            <person name="Bharti A.K."/>
            <person name="Crow J.A."/>
            <person name="Grimwood J."/>
            <person name="Kramer R."/>
            <person name="Lindquist E."/>
            <person name="Lucas S."/>
            <person name="Salamov A."/>
            <person name="McFadden G.I."/>
            <person name="Lane C.E."/>
            <person name="Keeling P.J."/>
            <person name="Gray M.W."/>
            <person name="Grigoriev I.V."/>
            <person name="Archibald J.M."/>
        </authorList>
    </citation>
    <scope>NUCLEOTIDE SEQUENCE</scope>
    <source>
        <strain evidence="4">CCMP2712</strain>
    </source>
</reference>
<reference evidence="2 4" key="1">
    <citation type="journal article" date="2012" name="Nature">
        <title>Algal genomes reveal evolutionary mosaicism and the fate of nucleomorphs.</title>
        <authorList>
            <consortium name="DOE Joint Genome Institute"/>
            <person name="Curtis B.A."/>
            <person name="Tanifuji G."/>
            <person name="Burki F."/>
            <person name="Gruber A."/>
            <person name="Irimia M."/>
            <person name="Maruyama S."/>
            <person name="Arias M.C."/>
            <person name="Ball S.G."/>
            <person name="Gile G.H."/>
            <person name="Hirakawa Y."/>
            <person name="Hopkins J.F."/>
            <person name="Kuo A."/>
            <person name="Rensing S.A."/>
            <person name="Schmutz J."/>
            <person name="Symeonidi A."/>
            <person name="Elias M."/>
            <person name="Eveleigh R.J."/>
            <person name="Herman E.K."/>
            <person name="Klute M.J."/>
            <person name="Nakayama T."/>
            <person name="Obornik M."/>
            <person name="Reyes-Prieto A."/>
            <person name="Armbrust E.V."/>
            <person name="Aves S.J."/>
            <person name="Beiko R.G."/>
            <person name="Coutinho P."/>
            <person name="Dacks J.B."/>
            <person name="Durnford D.G."/>
            <person name="Fast N.M."/>
            <person name="Green B.R."/>
            <person name="Grisdale C.J."/>
            <person name="Hempel F."/>
            <person name="Henrissat B."/>
            <person name="Hoppner M.P."/>
            <person name="Ishida K."/>
            <person name="Kim E."/>
            <person name="Koreny L."/>
            <person name="Kroth P.G."/>
            <person name="Liu Y."/>
            <person name="Malik S.B."/>
            <person name="Maier U.G."/>
            <person name="McRose D."/>
            <person name="Mock T."/>
            <person name="Neilson J.A."/>
            <person name="Onodera N.T."/>
            <person name="Poole A.M."/>
            <person name="Pritham E.J."/>
            <person name="Richards T.A."/>
            <person name="Rocap G."/>
            <person name="Roy S.W."/>
            <person name="Sarai C."/>
            <person name="Schaack S."/>
            <person name="Shirato S."/>
            <person name="Slamovits C.H."/>
            <person name="Spencer D.F."/>
            <person name="Suzuki S."/>
            <person name="Worden A.Z."/>
            <person name="Zauner S."/>
            <person name="Barry K."/>
            <person name="Bell C."/>
            <person name="Bharti A.K."/>
            <person name="Crow J.A."/>
            <person name="Grimwood J."/>
            <person name="Kramer R."/>
            <person name="Lindquist E."/>
            <person name="Lucas S."/>
            <person name="Salamov A."/>
            <person name="McFadden G.I."/>
            <person name="Lane C.E."/>
            <person name="Keeling P.J."/>
            <person name="Gray M.W."/>
            <person name="Grigoriev I.V."/>
            <person name="Archibald J.M."/>
        </authorList>
    </citation>
    <scope>NUCLEOTIDE SEQUENCE</scope>
    <source>
        <strain evidence="2 4">CCMP2712</strain>
    </source>
</reference>
<reference evidence="3" key="3">
    <citation type="submission" date="2015-06" db="UniProtKB">
        <authorList>
            <consortium name="EnsemblProtists"/>
        </authorList>
    </citation>
    <scope>IDENTIFICATION</scope>
</reference>
<dbReference type="SUPFAM" id="SSF51206">
    <property type="entry name" value="cAMP-binding domain-like"/>
    <property type="match status" value="1"/>
</dbReference>
<name>L1IV60_GUITC</name>
<evidence type="ECO:0000313" key="2">
    <source>
        <dbReference type="EMBL" id="EKX40146.1"/>
    </source>
</evidence>
<dbReference type="AlphaFoldDB" id="L1IV60"/>
<sequence length="137" mass="15643">MQLKRYKMGERIIDEGVSNSNLIYIMTGHCKITKRIIDDQAEKQARKLPTPFRPHRHLNDDELSIEYEVEIGILYLTRCLYSPLTSVLRYRGACIDPESVLDRKPTGCTATAMCNMDIAFVDASTNIYNNDPVNVCI</sequence>
<dbReference type="Proteomes" id="UP000011087">
    <property type="component" value="Unassembled WGS sequence"/>
</dbReference>
<dbReference type="PROSITE" id="PS50042">
    <property type="entry name" value="CNMP_BINDING_3"/>
    <property type="match status" value="1"/>
</dbReference>
<gene>
    <name evidence="2" type="ORF">GUITHDRAFT_154255</name>
</gene>
<keyword evidence="4" id="KW-1185">Reference proteome</keyword>
<dbReference type="InterPro" id="IPR018490">
    <property type="entry name" value="cNMP-bd_dom_sf"/>
</dbReference>
<evidence type="ECO:0000313" key="3">
    <source>
        <dbReference type="EnsemblProtists" id="EKX40146"/>
    </source>
</evidence>
<proteinExistence type="predicted"/>
<organism evidence="2">
    <name type="scientific">Guillardia theta (strain CCMP2712)</name>
    <name type="common">Cryptophyte</name>
    <dbReference type="NCBI Taxonomy" id="905079"/>
    <lineage>
        <taxon>Eukaryota</taxon>
        <taxon>Cryptophyceae</taxon>
        <taxon>Pyrenomonadales</taxon>
        <taxon>Geminigeraceae</taxon>
        <taxon>Guillardia</taxon>
    </lineage>
</organism>
<protein>
    <recommendedName>
        <fullName evidence="1">Cyclic nucleotide-binding domain-containing protein</fullName>
    </recommendedName>
</protein>
<accession>L1IV60</accession>
<dbReference type="EnsemblProtists" id="EKX40146">
    <property type="protein sequence ID" value="EKX40146"/>
    <property type="gene ID" value="GUITHDRAFT_154255"/>
</dbReference>
<dbReference type="KEGG" id="gtt:GUITHDRAFT_154255"/>
<dbReference type="InterPro" id="IPR014710">
    <property type="entry name" value="RmlC-like_jellyroll"/>
</dbReference>